<keyword evidence="9" id="KW-0698">rRNA processing</keyword>
<dbReference type="SUPFAM" id="SSF53335">
    <property type="entry name" value="S-adenosyl-L-methionine-dependent methyltransferases"/>
    <property type="match status" value="1"/>
</dbReference>
<dbReference type="GO" id="GO:0003676">
    <property type="term" value="F:nucleic acid binding"/>
    <property type="evidence" value="ECO:0007669"/>
    <property type="project" value="InterPro"/>
</dbReference>
<dbReference type="InterPro" id="IPR029063">
    <property type="entry name" value="SAM-dependent_MTases_sf"/>
</dbReference>
<keyword evidence="7 9" id="KW-0949">S-adenosyl-L-methionine</keyword>
<dbReference type="Proteomes" id="UP000076503">
    <property type="component" value="Unassembled WGS sequence"/>
</dbReference>
<evidence type="ECO:0000256" key="7">
    <source>
        <dbReference type="ARBA" id="ARBA00022691"/>
    </source>
</evidence>
<dbReference type="PANTHER" id="PTHR43542:SF1">
    <property type="entry name" value="METHYLTRANSFERASE"/>
    <property type="match status" value="1"/>
</dbReference>
<evidence type="ECO:0000256" key="3">
    <source>
        <dbReference type="ARBA" id="ARBA00012141"/>
    </source>
</evidence>
<comment type="caution">
    <text evidence="10">The sequence shown here is derived from an EMBL/GenBank/DDBJ whole genome shotgun (WGS) entry which is preliminary data.</text>
</comment>
<evidence type="ECO:0000256" key="8">
    <source>
        <dbReference type="ARBA" id="ARBA00048326"/>
    </source>
</evidence>
<dbReference type="RefSeq" id="WP_063361531.1">
    <property type="nucleotide sequence ID" value="NZ_AUXZ01000068.1"/>
</dbReference>
<comment type="catalytic activity">
    <reaction evidence="8 9">
        <text>guanosine(966) in 16S rRNA + S-adenosyl-L-methionine = N(2)-methylguanosine(966) in 16S rRNA + S-adenosyl-L-homocysteine + H(+)</text>
        <dbReference type="Rhea" id="RHEA:23548"/>
        <dbReference type="Rhea" id="RHEA-COMP:10211"/>
        <dbReference type="Rhea" id="RHEA-COMP:10212"/>
        <dbReference type="ChEBI" id="CHEBI:15378"/>
        <dbReference type="ChEBI" id="CHEBI:57856"/>
        <dbReference type="ChEBI" id="CHEBI:59789"/>
        <dbReference type="ChEBI" id="CHEBI:74269"/>
        <dbReference type="ChEBI" id="CHEBI:74481"/>
        <dbReference type="EC" id="2.1.1.171"/>
    </reaction>
</comment>
<protein>
    <recommendedName>
        <fullName evidence="4 9">Ribosomal RNA small subunit methyltransferase D</fullName>
        <ecNumber evidence="3 9">2.1.1.171</ecNumber>
    </recommendedName>
</protein>
<evidence type="ECO:0000256" key="6">
    <source>
        <dbReference type="ARBA" id="ARBA00022679"/>
    </source>
</evidence>
<dbReference type="NCBIfam" id="TIGR00095">
    <property type="entry name" value="16S rRNA (guanine(966)-N(2))-methyltransferase RsmD"/>
    <property type="match status" value="1"/>
</dbReference>
<name>A0A167F239_9GAMM</name>
<dbReference type="InterPro" id="IPR002052">
    <property type="entry name" value="DNA_methylase_N6_adenine_CS"/>
</dbReference>
<sequence length="198" mass="22521">MKKRKPQARTDGHIRIISGKFKGRKLPVKDVEGLRPTTDRVKETVFNWLMADTRDANVLDCFAGSGSLGLESLSRFAKHATFIELDKTAATQITQNIQTLALDNARVIHTSALDYLRNNDEQHTFDIVYLDPPFRKDLLFPCCELLESAGWLHDDSLIYVEFEKEAQPNFPANWQLLKEKKAGQVICMLFNRGPVESV</sequence>
<dbReference type="GO" id="GO:0052913">
    <property type="term" value="F:16S rRNA (guanine(966)-N(2))-methyltransferase activity"/>
    <property type="evidence" value="ECO:0007669"/>
    <property type="project" value="UniProtKB-EC"/>
</dbReference>
<dbReference type="CDD" id="cd02440">
    <property type="entry name" value="AdoMet_MTases"/>
    <property type="match status" value="1"/>
</dbReference>
<comment type="similarity">
    <text evidence="2 9">Belongs to the methyltransferase superfamily. RsmD family.</text>
</comment>
<dbReference type="AlphaFoldDB" id="A0A167F239"/>
<dbReference type="Gene3D" id="3.40.50.150">
    <property type="entry name" value="Vaccinia Virus protein VP39"/>
    <property type="match status" value="1"/>
</dbReference>
<reference evidence="10 11" key="1">
    <citation type="submission" date="2013-07" db="EMBL/GenBank/DDBJ databases">
        <title>Comparative Genomic and Metabolomic Analysis of Twelve Strains of Pseudoalteromonas luteoviolacea.</title>
        <authorList>
            <person name="Vynne N.G."/>
            <person name="Mansson M."/>
            <person name="Gram L."/>
        </authorList>
    </citation>
    <scope>NUCLEOTIDE SEQUENCE [LARGE SCALE GENOMIC DNA]</scope>
    <source>
        <strain evidence="10 11">H33</strain>
    </source>
</reference>
<dbReference type="OrthoDB" id="9803017at2"/>
<dbReference type="PATRIC" id="fig|1365251.3.peg.2012"/>
<evidence type="ECO:0000256" key="9">
    <source>
        <dbReference type="PIRNR" id="PIRNR004553"/>
    </source>
</evidence>
<evidence type="ECO:0000256" key="2">
    <source>
        <dbReference type="ARBA" id="ARBA00005269"/>
    </source>
</evidence>
<evidence type="ECO:0000256" key="5">
    <source>
        <dbReference type="ARBA" id="ARBA00022603"/>
    </source>
</evidence>
<accession>A0A167F239</accession>
<dbReference type="Pfam" id="PF03602">
    <property type="entry name" value="Cons_hypoth95"/>
    <property type="match status" value="1"/>
</dbReference>
<dbReference type="InterPro" id="IPR004398">
    <property type="entry name" value="RNA_MeTrfase_RsmD"/>
</dbReference>
<dbReference type="PROSITE" id="PS00092">
    <property type="entry name" value="N6_MTASE"/>
    <property type="match status" value="1"/>
</dbReference>
<organism evidence="10 11">
    <name type="scientific">Pseudoalteromonas luteoviolacea H33</name>
    <dbReference type="NCBI Taxonomy" id="1365251"/>
    <lineage>
        <taxon>Bacteria</taxon>
        <taxon>Pseudomonadati</taxon>
        <taxon>Pseudomonadota</taxon>
        <taxon>Gammaproteobacteria</taxon>
        <taxon>Alteromonadales</taxon>
        <taxon>Pseudoalteromonadaceae</taxon>
        <taxon>Pseudoalteromonas</taxon>
    </lineage>
</organism>
<comment type="function">
    <text evidence="1 9">Specifically methylates the guanine in position 966 of 16S rRNA in the assembled 30S particle.</text>
</comment>
<evidence type="ECO:0000256" key="4">
    <source>
        <dbReference type="ARBA" id="ARBA00013682"/>
    </source>
</evidence>
<dbReference type="PIRSF" id="PIRSF004553">
    <property type="entry name" value="CHP00095"/>
    <property type="match status" value="1"/>
</dbReference>
<evidence type="ECO:0000313" key="10">
    <source>
        <dbReference type="EMBL" id="KZN51497.1"/>
    </source>
</evidence>
<proteinExistence type="inferred from homology"/>
<evidence type="ECO:0000313" key="11">
    <source>
        <dbReference type="Proteomes" id="UP000076503"/>
    </source>
</evidence>
<dbReference type="EC" id="2.1.1.171" evidence="3 9"/>
<evidence type="ECO:0000256" key="1">
    <source>
        <dbReference type="ARBA" id="ARBA00002649"/>
    </source>
</evidence>
<dbReference type="PANTHER" id="PTHR43542">
    <property type="entry name" value="METHYLTRANSFERASE"/>
    <property type="match status" value="1"/>
</dbReference>
<gene>
    <name evidence="10" type="ORF">N476_14005</name>
</gene>
<keyword evidence="6 9" id="KW-0808">Transferase</keyword>
<keyword evidence="5 9" id="KW-0489">Methyltransferase</keyword>
<dbReference type="EMBL" id="AUXZ01000068">
    <property type="protein sequence ID" value="KZN51497.1"/>
    <property type="molecule type" value="Genomic_DNA"/>
</dbReference>